<reference evidence="1 2" key="1">
    <citation type="journal article" date="2019" name="New Phytol.">
        <title>Comparative genomics reveals unique wood-decay strategies and fruiting body development in the Schizophyllaceae.</title>
        <authorList>
            <person name="Almasi E."/>
            <person name="Sahu N."/>
            <person name="Krizsan K."/>
            <person name="Balint B."/>
            <person name="Kovacs G.M."/>
            <person name="Kiss B."/>
            <person name="Cseklye J."/>
            <person name="Drula E."/>
            <person name="Henrissat B."/>
            <person name="Nagy I."/>
            <person name="Chovatia M."/>
            <person name="Adam C."/>
            <person name="LaButti K."/>
            <person name="Lipzen A."/>
            <person name="Riley R."/>
            <person name="Grigoriev I.V."/>
            <person name="Nagy L.G."/>
        </authorList>
    </citation>
    <scope>NUCLEOTIDE SEQUENCE [LARGE SCALE GENOMIC DNA]</scope>
    <source>
        <strain evidence="1 2">NL-1724</strain>
    </source>
</reference>
<dbReference type="Proteomes" id="UP000320762">
    <property type="component" value="Unassembled WGS sequence"/>
</dbReference>
<evidence type="ECO:0000313" key="1">
    <source>
        <dbReference type="EMBL" id="TRM56953.1"/>
    </source>
</evidence>
<comment type="caution">
    <text evidence="1">The sequence shown here is derived from an EMBL/GenBank/DDBJ whole genome shotgun (WGS) entry which is preliminary data.</text>
</comment>
<accession>A0A550BWR3</accession>
<dbReference type="EMBL" id="VDMD01000055">
    <property type="protein sequence ID" value="TRM56953.1"/>
    <property type="molecule type" value="Genomic_DNA"/>
</dbReference>
<keyword evidence="2" id="KW-1185">Reference proteome</keyword>
<evidence type="ECO:0000313" key="2">
    <source>
        <dbReference type="Proteomes" id="UP000320762"/>
    </source>
</evidence>
<organism evidence="1 2">
    <name type="scientific">Schizophyllum amplum</name>
    <dbReference type="NCBI Taxonomy" id="97359"/>
    <lineage>
        <taxon>Eukaryota</taxon>
        <taxon>Fungi</taxon>
        <taxon>Dikarya</taxon>
        <taxon>Basidiomycota</taxon>
        <taxon>Agaricomycotina</taxon>
        <taxon>Agaricomycetes</taxon>
        <taxon>Agaricomycetidae</taxon>
        <taxon>Agaricales</taxon>
        <taxon>Schizophyllaceae</taxon>
        <taxon>Schizophyllum</taxon>
    </lineage>
</organism>
<sequence length="155" mass="17728">MAETSLLDANKYKALFAQTTSKPKSLRRWERMDLFPAVLPMDLCPPELSANVQGLSPPPYRLGWQYGEEDFRAKFCKDDCGVIPGFEKHIYDRFLAGDPTGRQRAPQLDFDEFCVVYIRTNGGKKKTVGDIDMSVVESVKRILGEQNPPMWYRAF</sequence>
<proteinExistence type="predicted"/>
<name>A0A550BWR3_9AGAR</name>
<protein>
    <submittedName>
        <fullName evidence="1">Uncharacterized protein</fullName>
    </submittedName>
</protein>
<dbReference type="AlphaFoldDB" id="A0A550BWR3"/>
<dbReference type="OrthoDB" id="3163554at2759"/>
<gene>
    <name evidence="1" type="ORF">BD626DRAFT_635285</name>
</gene>